<dbReference type="STRING" id="266117.Rxyl_1780"/>
<comment type="pathway">
    <text evidence="1">Cofactor biosynthesis; riboflavin biosynthesis.</text>
</comment>
<dbReference type="GO" id="GO:0005829">
    <property type="term" value="C:cytosol"/>
    <property type="evidence" value="ECO:0007669"/>
    <property type="project" value="TreeGrafter"/>
</dbReference>
<keyword evidence="3" id="KW-0479">Metal-binding</keyword>
<dbReference type="GO" id="GO:0009231">
    <property type="term" value="P:riboflavin biosynthetic process"/>
    <property type="evidence" value="ECO:0007669"/>
    <property type="project" value="UniProtKB-UniPathway"/>
</dbReference>
<dbReference type="PhylomeDB" id="Q1AV39"/>
<dbReference type="PANTHER" id="PTHR21327:SF18">
    <property type="entry name" value="3,4-DIHYDROXY-2-BUTANONE 4-PHOSPHATE SYNTHASE"/>
    <property type="match status" value="1"/>
</dbReference>
<evidence type="ECO:0000256" key="3">
    <source>
        <dbReference type="ARBA" id="ARBA00022723"/>
    </source>
</evidence>
<dbReference type="eggNOG" id="COG0807">
    <property type="taxonomic scope" value="Bacteria"/>
</dbReference>
<accession>Q1AV39</accession>
<dbReference type="SUPFAM" id="SSF142695">
    <property type="entry name" value="RibA-like"/>
    <property type="match status" value="1"/>
</dbReference>
<dbReference type="GO" id="GO:0003935">
    <property type="term" value="F:GTP cyclohydrolase II activity"/>
    <property type="evidence" value="ECO:0007669"/>
    <property type="project" value="UniProtKB-EC"/>
</dbReference>
<dbReference type="GO" id="GO:0046872">
    <property type="term" value="F:metal ion binding"/>
    <property type="evidence" value="ECO:0007669"/>
    <property type="project" value="UniProtKB-KW"/>
</dbReference>
<dbReference type="Gene3D" id="3.40.50.10990">
    <property type="entry name" value="GTP cyclohydrolase II"/>
    <property type="match status" value="1"/>
</dbReference>
<evidence type="ECO:0000256" key="1">
    <source>
        <dbReference type="ARBA" id="ARBA00005104"/>
    </source>
</evidence>
<protein>
    <submittedName>
        <fullName evidence="5">GTP cyclohydrolase II</fullName>
        <ecNumber evidence="5">3.5.4.25</ecNumber>
    </submittedName>
</protein>
<name>Q1AV39_RUBXD</name>
<dbReference type="UniPathway" id="UPA00275"/>
<evidence type="ECO:0000259" key="4">
    <source>
        <dbReference type="Pfam" id="PF00925"/>
    </source>
</evidence>
<dbReference type="PANTHER" id="PTHR21327">
    <property type="entry name" value="GTP CYCLOHYDROLASE II-RELATED"/>
    <property type="match status" value="1"/>
</dbReference>
<dbReference type="Proteomes" id="UP000006637">
    <property type="component" value="Chromosome"/>
</dbReference>
<evidence type="ECO:0000313" key="5">
    <source>
        <dbReference type="EMBL" id="ABG04739.1"/>
    </source>
</evidence>
<dbReference type="InterPro" id="IPR036144">
    <property type="entry name" value="RibA-like_sf"/>
</dbReference>
<proteinExistence type="predicted"/>
<keyword evidence="2" id="KW-0686">Riboflavin biosynthesis</keyword>
<sequence length="152" mass="15534">MSLAGARPEALPAAGGPRLRREAEARLPTRFGEFRVVAYRDAVDGRAHLALVAGEVRGRGRVFAHIHRSCLLGEAFGSLGCGCGALLEGAMQRAQREGRGVIAYVARGGGAPASGAGCPKDGEGACAVGAAIFEDLGLRSVRLLPVGEVLGS</sequence>
<dbReference type="KEGG" id="rxy:Rxyl_1780"/>
<dbReference type="EMBL" id="CP000386">
    <property type="protein sequence ID" value="ABG04739.1"/>
    <property type="molecule type" value="Genomic_DNA"/>
</dbReference>
<dbReference type="HOGENOM" id="CLU_1720997_0_0_11"/>
<dbReference type="EC" id="3.5.4.25" evidence="5"/>
<feature type="domain" description="GTP cyclohydrolase II" evidence="4">
    <location>
        <begin position="21"/>
        <end position="107"/>
    </location>
</feature>
<gene>
    <name evidence="5" type="ordered locus">Rxyl_1780</name>
</gene>
<dbReference type="RefSeq" id="WP_011564756.1">
    <property type="nucleotide sequence ID" value="NC_008148.1"/>
</dbReference>
<reference evidence="5 6" key="1">
    <citation type="submission" date="2006-06" db="EMBL/GenBank/DDBJ databases">
        <title>Complete sequence of Rubrobacter xylanophilus DSM 9941.</title>
        <authorList>
            <consortium name="US DOE Joint Genome Institute"/>
            <person name="Copeland A."/>
            <person name="Lucas S."/>
            <person name="Lapidus A."/>
            <person name="Barry K."/>
            <person name="Detter J.C."/>
            <person name="Glavina del Rio T."/>
            <person name="Hammon N."/>
            <person name="Israni S."/>
            <person name="Dalin E."/>
            <person name="Tice H."/>
            <person name="Pitluck S."/>
            <person name="Munk A.C."/>
            <person name="Brettin T."/>
            <person name="Bruce D."/>
            <person name="Han C."/>
            <person name="Tapia R."/>
            <person name="Gilna P."/>
            <person name="Schmutz J."/>
            <person name="Larimer F."/>
            <person name="Land M."/>
            <person name="Hauser L."/>
            <person name="Kyrpides N."/>
            <person name="Lykidis A."/>
            <person name="da Costa M.S."/>
            <person name="Rainey F.A."/>
            <person name="Empadinhas N."/>
            <person name="Jolivet E."/>
            <person name="Battista J.R."/>
            <person name="Richardson P."/>
        </authorList>
    </citation>
    <scope>NUCLEOTIDE SEQUENCE [LARGE SCALE GENOMIC DNA]</scope>
    <source>
        <strain evidence="6">DSM 9941 / NBRC 16129 / PRD-1</strain>
    </source>
</reference>
<evidence type="ECO:0000313" key="6">
    <source>
        <dbReference type="Proteomes" id="UP000006637"/>
    </source>
</evidence>
<organism evidence="5 6">
    <name type="scientific">Rubrobacter xylanophilus (strain DSM 9941 / JCM 11954 / NBRC 16129 / PRD-1)</name>
    <dbReference type="NCBI Taxonomy" id="266117"/>
    <lineage>
        <taxon>Bacteria</taxon>
        <taxon>Bacillati</taxon>
        <taxon>Actinomycetota</taxon>
        <taxon>Rubrobacteria</taxon>
        <taxon>Rubrobacterales</taxon>
        <taxon>Rubrobacteraceae</taxon>
        <taxon>Rubrobacter</taxon>
    </lineage>
</organism>
<evidence type="ECO:0000256" key="2">
    <source>
        <dbReference type="ARBA" id="ARBA00022619"/>
    </source>
</evidence>
<keyword evidence="5" id="KW-0378">Hydrolase</keyword>
<keyword evidence="6" id="KW-1185">Reference proteome</keyword>
<dbReference type="Pfam" id="PF00925">
    <property type="entry name" value="GTP_cyclohydro2"/>
    <property type="match status" value="1"/>
</dbReference>
<dbReference type="AlphaFoldDB" id="Q1AV39"/>
<dbReference type="InterPro" id="IPR032677">
    <property type="entry name" value="GTP_cyclohydro_II"/>
</dbReference>